<keyword evidence="2" id="KW-0238">DNA-binding</keyword>
<dbReference type="Pfam" id="PF09339">
    <property type="entry name" value="HTH_IclR"/>
    <property type="match status" value="1"/>
</dbReference>
<evidence type="ECO:0000256" key="4">
    <source>
        <dbReference type="SAM" id="MobiDB-lite"/>
    </source>
</evidence>
<dbReference type="OrthoDB" id="5401369at2"/>
<feature type="domain" description="HTH iclR-type" evidence="5">
    <location>
        <begin position="28"/>
        <end position="88"/>
    </location>
</feature>
<dbReference type="GO" id="GO:0045892">
    <property type="term" value="P:negative regulation of DNA-templated transcription"/>
    <property type="evidence" value="ECO:0007669"/>
    <property type="project" value="TreeGrafter"/>
</dbReference>
<dbReference type="InterPro" id="IPR036390">
    <property type="entry name" value="WH_DNA-bd_sf"/>
</dbReference>
<evidence type="ECO:0000259" key="6">
    <source>
        <dbReference type="PROSITE" id="PS51078"/>
    </source>
</evidence>
<dbReference type="Proteomes" id="UP000318405">
    <property type="component" value="Unassembled WGS sequence"/>
</dbReference>
<dbReference type="SUPFAM" id="SSF46785">
    <property type="entry name" value="Winged helix' DNA-binding domain"/>
    <property type="match status" value="1"/>
</dbReference>
<protein>
    <submittedName>
        <fullName evidence="7">IclR family transcriptional regulator</fullName>
    </submittedName>
</protein>
<keyword evidence="8" id="KW-1185">Reference proteome</keyword>
<dbReference type="InterPro" id="IPR029016">
    <property type="entry name" value="GAF-like_dom_sf"/>
</dbReference>
<feature type="region of interest" description="Disordered" evidence="4">
    <location>
        <begin position="1"/>
        <end position="23"/>
    </location>
</feature>
<comment type="caution">
    <text evidence="7">The sequence shown here is derived from an EMBL/GenBank/DDBJ whole genome shotgun (WGS) entry which is preliminary data.</text>
</comment>
<dbReference type="PANTHER" id="PTHR30136">
    <property type="entry name" value="HELIX-TURN-HELIX TRANSCRIPTIONAL REGULATOR, ICLR FAMILY"/>
    <property type="match status" value="1"/>
</dbReference>
<dbReference type="InterPro" id="IPR014757">
    <property type="entry name" value="Tscrpt_reg_IclR_C"/>
</dbReference>
<evidence type="ECO:0000313" key="8">
    <source>
        <dbReference type="Proteomes" id="UP000318405"/>
    </source>
</evidence>
<dbReference type="Gene3D" id="3.30.450.40">
    <property type="match status" value="1"/>
</dbReference>
<dbReference type="EMBL" id="VLTJ01000004">
    <property type="protein sequence ID" value="TSH98563.1"/>
    <property type="molecule type" value="Genomic_DNA"/>
</dbReference>
<organism evidence="7 8">
    <name type="scientific">Verticiella sediminum</name>
    <dbReference type="NCBI Taxonomy" id="1247510"/>
    <lineage>
        <taxon>Bacteria</taxon>
        <taxon>Pseudomonadati</taxon>
        <taxon>Pseudomonadota</taxon>
        <taxon>Betaproteobacteria</taxon>
        <taxon>Burkholderiales</taxon>
        <taxon>Alcaligenaceae</taxon>
        <taxon>Verticiella</taxon>
    </lineage>
</organism>
<dbReference type="AlphaFoldDB" id="A0A556B062"/>
<evidence type="ECO:0000256" key="2">
    <source>
        <dbReference type="ARBA" id="ARBA00023125"/>
    </source>
</evidence>
<evidence type="ECO:0000313" key="7">
    <source>
        <dbReference type="EMBL" id="TSH98563.1"/>
    </source>
</evidence>
<reference evidence="7 8" key="1">
    <citation type="submission" date="2019-07" db="EMBL/GenBank/DDBJ databases">
        <title>Qingshengfaniella alkalisoli gen. nov., sp. nov., isolated from saline soil.</title>
        <authorList>
            <person name="Xu L."/>
            <person name="Huang X.-X."/>
            <person name="Sun J.-Q."/>
        </authorList>
    </citation>
    <scope>NUCLEOTIDE SEQUENCE [LARGE SCALE GENOMIC DNA]</scope>
    <source>
        <strain evidence="7 8">DSM 27279</strain>
    </source>
</reference>
<dbReference type="PANTHER" id="PTHR30136:SF33">
    <property type="entry name" value="TRANSCRIPTIONAL REGULATORY PROTEIN"/>
    <property type="match status" value="1"/>
</dbReference>
<dbReference type="SMART" id="SM00346">
    <property type="entry name" value="HTH_ICLR"/>
    <property type="match status" value="1"/>
</dbReference>
<dbReference type="InterPro" id="IPR050707">
    <property type="entry name" value="HTH_MetabolicPath_Reg"/>
</dbReference>
<dbReference type="InterPro" id="IPR005471">
    <property type="entry name" value="Tscrpt_reg_IclR_N"/>
</dbReference>
<dbReference type="PROSITE" id="PS51078">
    <property type="entry name" value="ICLR_ED"/>
    <property type="match status" value="1"/>
</dbReference>
<dbReference type="GO" id="GO:0003700">
    <property type="term" value="F:DNA-binding transcription factor activity"/>
    <property type="evidence" value="ECO:0007669"/>
    <property type="project" value="TreeGrafter"/>
</dbReference>
<gene>
    <name evidence="7" type="ORF">FOZ76_02085</name>
</gene>
<name>A0A556B062_9BURK</name>
<proteinExistence type="predicted"/>
<dbReference type="InterPro" id="IPR036388">
    <property type="entry name" value="WH-like_DNA-bd_sf"/>
</dbReference>
<accession>A0A556B062</accession>
<dbReference type="Gene3D" id="1.10.10.10">
    <property type="entry name" value="Winged helix-like DNA-binding domain superfamily/Winged helix DNA-binding domain"/>
    <property type="match status" value="1"/>
</dbReference>
<dbReference type="PROSITE" id="PS51077">
    <property type="entry name" value="HTH_ICLR"/>
    <property type="match status" value="1"/>
</dbReference>
<dbReference type="Pfam" id="PF01614">
    <property type="entry name" value="IclR_C"/>
    <property type="match status" value="1"/>
</dbReference>
<sequence>MDASMTTPEPSPAELPEPGDQRDERRFVHALARGLSILEAFDSERELGVAELAGITAMPATTVGRFAYTLAELGYLRQVRSGRYVPGAGFLGLSASINRNLGMQRVARPYLDALARDLDCTAIVGMHDRNAMVFLEVARPRTAIVVNTDAGSRIPILTTAMGLAYLVAAPLPERAHLLEALRPRTPDWQQARERIEKAYTSYARRGFVLQERSASREVNAVACPLVSEHAHVVYTFMCGGPSSTTPRRLLAEEIGPRLVQTVKAVARELERTPLLRLPKAPL</sequence>
<keyword evidence="3" id="KW-0804">Transcription</keyword>
<dbReference type="GO" id="GO:0003677">
    <property type="term" value="F:DNA binding"/>
    <property type="evidence" value="ECO:0007669"/>
    <property type="project" value="UniProtKB-KW"/>
</dbReference>
<evidence type="ECO:0000256" key="1">
    <source>
        <dbReference type="ARBA" id="ARBA00023015"/>
    </source>
</evidence>
<feature type="domain" description="IclR-ED" evidence="6">
    <location>
        <begin position="89"/>
        <end position="271"/>
    </location>
</feature>
<dbReference type="SUPFAM" id="SSF55781">
    <property type="entry name" value="GAF domain-like"/>
    <property type="match status" value="1"/>
</dbReference>
<evidence type="ECO:0000256" key="3">
    <source>
        <dbReference type="ARBA" id="ARBA00023163"/>
    </source>
</evidence>
<keyword evidence="1" id="KW-0805">Transcription regulation</keyword>
<evidence type="ECO:0000259" key="5">
    <source>
        <dbReference type="PROSITE" id="PS51077"/>
    </source>
</evidence>